<dbReference type="Proteomes" id="UP000266841">
    <property type="component" value="Unassembled WGS sequence"/>
</dbReference>
<comment type="caution">
    <text evidence="2">The sequence shown here is derived from an EMBL/GenBank/DDBJ whole genome shotgun (WGS) entry which is preliminary data.</text>
</comment>
<evidence type="ECO:0000313" key="2">
    <source>
        <dbReference type="EMBL" id="EJK50737.1"/>
    </source>
</evidence>
<accession>K0RVQ4</accession>
<reference evidence="2 3" key="1">
    <citation type="journal article" date="2012" name="Genome Biol.">
        <title>Genome and low-iron response of an oceanic diatom adapted to chronic iron limitation.</title>
        <authorList>
            <person name="Lommer M."/>
            <person name="Specht M."/>
            <person name="Roy A.S."/>
            <person name="Kraemer L."/>
            <person name="Andreson R."/>
            <person name="Gutowska M.A."/>
            <person name="Wolf J."/>
            <person name="Bergner S.V."/>
            <person name="Schilhabel M.B."/>
            <person name="Klostermeier U.C."/>
            <person name="Beiko R.G."/>
            <person name="Rosenstiel P."/>
            <person name="Hippler M."/>
            <person name="Laroche J."/>
        </authorList>
    </citation>
    <scope>NUCLEOTIDE SEQUENCE [LARGE SCALE GENOMIC DNA]</scope>
    <source>
        <strain evidence="2 3">CCMP1005</strain>
    </source>
</reference>
<sequence>ADASAGPPLSSDEKTPDGSSSILYTSDSARPNEDSMMNEARELEEPAGGDPNGTPIGNSSSIRTRGHFAWVFVFSALTAMILRGNESAPATNNNKGTYVTKVNSIACATSL</sequence>
<evidence type="ECO:0000313" key="3">
    <source>
        <dbReference type="Proteomes" id="UP000266841"/>
    </source>
</evidence>
<name>K0RVQ4_THAOC</name>
<evidence type="ECO:0000256" key="1">
    <source>
        <dbReference type="SAM" id="MobiDB-lite"/>
    </source>
</evidence>
<feature type="region of interest" description="Disordered" evidence="1">
    <location>
        <begin position="1"/>
        <end position="60"/>
    </location>
</feature>
<dbReference type="AlphaFoldDB" id="K0RVQ4"/>
<gene>
    <name evidence="2" type="ORF">THAOC_30170</name>
</gene>
<organism evidence="2 3">
    <name type="scientific">Thalassiosira oceanica</name>
    <name type="common">Marine diatom</name>
    <dbReference type="NCBI Taxonomy" id="159749"/>
    <lineage>
        <taxon>Eukaryota</taxon>
        <taxon>Sar</taxon>
        <taxon>Stramenopiles</taxon>
        <taxon>Ochrophyta</taxon>
        <taxon>Bacillariophyta</taxon>
        <taxon>Coscinodiscophyceae</taxon>
        <taxon>Thalassiosirophycidae</taxon>
        <taxon>Thalassiosirales</taxon>
        <taxon>Thalassiosiraceae</taxon>
        <taxon>Thalassiosira</taxon>
    </lineage>
</organism>
<feature type="non-terminal residue" evidence="2">
    <location>
        <position position="1"/>
    </location>
</feature>
<keyword evidence="3" id="KW-1185">Reference proteome</keyword>
<dbReference type="EMBL" id="AGNL01043068">
    <property type="protein sequence ID" value="EJK50737.1"/>
    <property type="molecule type" value="Genomic_DNA"/>
</dbReference>
<feature type="compositionally biased region" description="Polar residues" evidence="1">
    <location>
        <begin position="17"/>
        <end position="29"/>
    </location>
</feature>
<proteinExistence type="predicted"/>
<protein>
    <submittedName>
        <fullName evidence="2">Uncharacterized protein</fullName>
    </submittedName>
</protein>